<dbReference type="InterPro" id="IPR050631">
    <property type="entry name" value="PheA/TfdB_FAD_monoxygenase"/>
</dbReference>
<dbReference type="EMBL" id="VBPA01000435">
    <property type="protein sequence ID" value="TMQ67710.1"/>
    <property type="molecule type" value="Genomic_DNA"/>
</dbReference>
<sequence length="182" mass="20049">MNVACIGGGPAGLFFAALLKRADPRHQVTVYERNQLDDTFGFGVVFSDATEDALRDADPEVTAAMAAQSHRWDDIEIHYKGATLVSGGHGFSGLSRRALLQILAARCRAVGVRLCIGREVQDVEALRSEVDLVLAADGVNSQVRERYREAFEPTVDTRPNPFVWLGTTRPFPAFTFHFKPTE</sequence>
<comment type="caution">
    <text evidence="3">The sequence shown here is derived from an EMBL/GenBank/DDBJ whole genome shotgun (WGS) entry which is preliminary data.</text>
</comment>
<dbReference type="GO" id="GO:0016491">
    <property type="term" value="F:oxidoreductase activity"/>
    <property type="evidence" value="ECO:0007669"/>
    <property type="project" value="UniProtKB-KW"/>
</dbReference>
<keyword evidence="2" id="KW-0520">NAD</keyword>
<evidence type="ECO:0000256" key="1">
    <source>
        <dbReference type="ARBA" id="ARBA00023002"/>
    </source>
</evidence>
<dbReference type="PANTHER" id="PTHR43476">
    <property type="entry name" value="3-(3-HYDROXY-PHENYL)PROPIONATE/3-HYDROXYCINNAMIC ACID HYDROXYLASE"/>
    <property type="match status" value="1"/>
</dbReference>
<dbReference type="Gene3D" id="3.30.9.20">
    <property type="match status" value="1"/>
</dbReference>
<dbReference type="InterPro" id="IPR036188">
    <property type="entry name" value="FAD/NAD-bd_sf"/>
</dbReference>
<dbReference type="AlphaFoldDB" id="A0A538TVQ3"/>
<accession>A0A538TVQ3</accession>
<gene>
    <name evidence="3" type="ORF">E6K80_15030</name>
</gene>
<evidence type="ECO:0000313" key="4">
    <source>
        <dbReference type="Proteomes" id="UP000319836"/>
    </source>
</evidence>
<keyword evidence="1" id="KW-0560">Oxidoreductase</keyword>
<evidence type="ECO:0000313" key="3">
    <source>
        <dbReference type="EMBL" id="TMQ67710.1"/>
    </source>
</evidence>
<dbReference type="PRINTS" id="PR00420">
    <property type="entry name" value="RNGMNOXGNASE"/>
</dbReference>
<proteinExistence type="predicted"/>
<dbReference type="SUPFAM" id="SSF51905">
    <property type="entry name" value="FAD/NAD(P)-binding domain"/>
    <property type="match status" value="1"/>
</dbReference>
<dbReference type="Proteomes" id="UP000319836">
    <property type="component" value="Unassembled WGS sequence"/>
</dbReference>
<dbReference type="Gene3D" id="3.50.50.60">
    <property type="entry name" value="FAD/NAD(P)-binding domain"/>
    <property type="match status" value="1"/>
</dbReference>
<evidence type="ECO:0000256" key="2">
    <source>
        <dbReference type="ARBA" id="ARBA00023027"/>
    </source>
</evidence>
<dbReference type="Pfam" id="PF05834">
    <property type="entry name" value="Lycopene_cycl"/>
    <property type="match status" value="1"/>
</dbReference>
<reference evidence="3 4" key="1">
    <citation type="journal article" date="2019" name="Nat. Microbiol.">
        <title>Mediterranean grassland soil C-N compound turnover is dependent on rainfall and depth, and is mediated by genomically divergent microorganisms.</title>
        <authorList>
            <person name="Diamond S."/>
            <person name="Andeer P.F."/>
            <person name="Li Z."/>
            <person name="Crits-Christoph A."/>
            <person name="Burstein D."/>
            <person name="Anantharaman K."/>
            <person name="Lane K.R."/>
            <person name="Thomas B.C."/>
            <person name="Pan C."/>
            <person name="Northen T.R."/>
            <person name="Banfield J.F."/>
        </authorList>
    </citation>
    <scope>NUCLEOTIDE SEQUENCE [LARGE SCALE GENOMIC DNA]</scope>
    <source>
        <strain evidence="3">WS_10</strain>
    </source>
</reference>
<dbReference type="PANTHER" id="PTHR43476:SF4">
    <property type="entry name" value="BLR0106 PROTEIN"/>
    <property type="match status" value="1"/>
</dbReference>
<organism evidence="3 4">
    <name type="scientific">Eiseniibacteriota bacterium</name>
    <dbReference type="NCBI Taxonomy" id="2212470"/>
    <lineage>
        <taxon>Bacteria</taxon>
        <taxon>Candidatus Eiseniibacteriota</taxon>
    </lineage>
</organism>
<protein>
    <submittedName>
        <fullName evidence="3">Bifunctional salicylyl-CoA 5-hydroxylase/oxidoreductase</fullName>
    </submittedName>
</protein>
<feature type="non-terminal residue" evidence="3">
    <location>
        <position position="182"/>
    </location>
</feature>
<name>A0A538TVQ3_UNCEI</name>